<name>A0A1B6G6X5_9HEMI</name>
<dbReference type="EMBL" id="GECZ01011574">
    <property type="protein sequence ID" value="JAS58195.1"/>
    <property type="molecule type" value="Transcribed_RNA"/>
</dbReference>
<keyword evidence="1" id="KW-0175">Coiled coil</keyword>
<proteinExistence type="predicted"/>
<protein>
    <submittedName>
        <fullName evidence="2">Uncharacterized protein</fullName>
    </submittedName>
</protein>
<feature type="coiled-coil region" evidence="1">
    <location>
        <begin position="65"/>
        <end position="99"/>
    </location>
</feature>
<evidence type="ECO:0000313" key="2">
    <source>
        <dbReference type="EMBL" id="JAS58195.1"/>
    </source>
</evidence>
<gene>
    <name evidence="2" type="ORF">g.2745</name>
</gene>
<accession>A0A1B6G6X5</accession>
<dbReference type="AlphaFoldDB" id="A0A1B6G6X5"/>
<organism evidence="2">
    <name type="scientific">Cuerna arida</name>
    <dbReference type="NCBI Taxonomy" id="1464854"/>
    <lineage>
        <taxon>Eukaryota</taxon>
        <taxon>Metazoa</taxon>
        <taxon>Ecdysozoa</taxon>
        <taxon>Arthropoda</taxon>
        <taxon>Hexapoda</taxon>
        <taxon>Insecta</taxon>
        <taxon>Pterygota</taxon>
        <taxon>Neoptera</taxon>
        <taxon>Paraneoptera</taxon>
        <taxon>Hemiptera</taxon>
        <taxon>Auchenorrhyncha</taxon>
        <taxon>Membracoidea</taxon>
        <taxon>Cicadellidae</taxon>
        <taxon>Cicadellinae</taxon>
        <taxon>Proconiini</taxon>
        <taxon>Cuerna</taxon>
    </lineage>
</organism>
<sequence length="186" mass="22023">MNENEVSNFNSMRSEDSMRKGRRSSFFKRRSTFTADLSFMTDEILCEAEDKSSDQEVEHKLTQYIKELKREKEDWKKMYEKLKRDNRELKQKCSQLVDHSSSWDLLLPQDKRFLQERPDYVSVGRLVDRTAEAIAIRHNRTNATTDKLLHLTQDCQETISYVTATTILQIMSQFNELDVHCQDESN</sequence>
<evidence type="ECO:0000256" key="1">
    <source>
        <dbReference type="SAM" id="Coils"/>
    </source>
</evidence>
<reference evidence="2" key="1">
    <citation type="submission" date="2015-11" db="EMBL/GenBank/DDBJ databases">
        <title>De novo transcriptome assembly of four potential Pierce s Disease insect vectors from Arizona vineyards.</title>
        <authorList>
            <person name="Tassone E.E."/>
        </authorList>
    </citation>
    <scope>NUCLEOTIDE SEQUENCE</scope>
</reference>